<name>A0A553K4H4_9ACTN</name>
<accession>A0A553K4H4</accession>
<dbReference type="PANTHER" id="PTHR43283:SF3">
    <property type="entry name" value="BETA-LACTAMASE FAMILY PROTEIN (AFU_ORTHOLOGUE AFUA_5G07500)"/>
    <property type="match status" value="1"/>
</dbReference>
<evidence type="ECO:0000259" key="1">
    <source>
        <dbReference type="Pfam" id="PF00144"/>
    </source>
</evidence>
<dbReference type="InterPro" id="IPR001466">
    <property type="entry name" value="Beta-lactam-related"/>
</dbReference>
<gene>
    <name evidence="2" type="ORF">FOJ82_01470</name>
</gene>
<dbReference type="RefSeq" id="WP_143936683.1">
    <property type="nucleotide sequence ID" value="NZ_VKKG01000001.1"/>
</dbReference>
<dbReference type="InterPro" id="IPR012338">
    <property type="entry name" value="Beta-lactam/transpept-like"/>
</dbReference>
<proteinExistence type="predicted"/>
<evidence type="ECO:0000313" key="2">
    <source>
        <dbReference type="EMBL" id="TRY19597.1"/>
    </source>
</evidence>
<dbReference type="EMBL" id="VKKG01000001">
    <property type="protein sequence ID" value="TRY19597.1"/>
    <property type="molecule type" value="Genomic_DNA"/>
</dbReference>
<dbReference type="InterPro" id="IPR050789">
    <property type="entry name" value="Diverse_Enzym_Activities"/>
</dbReference>
<evidence type="ECO:0000313" key="3">
    <source>
        <dbReference type="Proteomes" id="UP000317638"/>
    </source>
</evidence>
<dbReference type="PANTHER" id="PTHR43283">
    <property type="entry name" value="BETA-LACTAMASE-RELATED"/>
    <property type="match status" value="1"/>
</dbReference>
<dbReference type="SUPFAM" id="SSF56601">
    <property type="entry name" value="beta-lactamase/transpeptidase-like"/>
    <property type="match status" value="1"/>
</dbReference>
<dbReference type="OrthoDB" id="4281716at2"/>
<dbReference type="AlphaFoldDB" id="A0A553K4H4"/>
<feature type="domain" description="Beta-lactamase-related" evidence="1">
    <location>
        <begin position="8"/>
        <end position="352"/>
    </location>
</feature>
<reference evidence="2 3" key="1">
    <citation type="submission" date="2019-07" db="EMBL/GenBank/DDBJ databases">
        <authorList>
            <person name="Zhou L.-Y."/>
        </authorList>
    </citation>
    <scope>NUCLEOTIDE SEQUENCE [LARGE SCALE GENOMIC DNA]</scope>
    <source>
        <strain evidence="2 3">YIM 101269</strain>
    </source>
</reference>
<dbReference type="Pfam" id="PF00144">
    <property type="entry name" value="Beta-lactamase"/>
    <property type="match status" value="1"/>
</dbReference>
<keyword evidence="3" id="KW-1185">Reference proteome</keyword>
<dbReference type="Gene3D" id="3.40.710.10">
    <property type="entry name" value="DD-peptidase/beta-lactamase superfamily"/>
    <property type="match status" value="1"/>
</dbReference>
<organism evidence="2 3">
    <name type="scientific">Tessaracoccus rhinocerotis</name>
    <dbReference type="NCBI Taxonomy" id="1689449"/>
    <lineage>
        <taxon>Bacteria</taxon>
        <taxon>Bacillati</taxon>
        <taxon>Actinomycetota</taxon>
        <taxon>Actinomycetes</taxon>
        <taxon>Propionibacteriales</taxon>
        <taxon>Propionibacteriaceae</taxon>
        <taxon>Tessaracoccus</taxon>
    </lineage>
</organism>
<protein>
    <submittedName>
        <fullName evidence="2">Beta-lactamase family protein</fullName>
    </submittedName>
</protein>
<dbReference type="Proteomes" id="UP000317638">
    <property type="component" value="Unassembled WGS sequence"/>
</dbReference>
<comment type="caution">
    <text evidence="2">The sequence shown here is derived from an EMBL/GenBank/DDBJ whole genome shotgun (WGS) entry which is preliminary data.</text>
</comment>
<sequence length="365" mass="38584">MTGIEQVAAALDRLVAEGRVVGYVLGLAADGRTRVVAGGASALGGPAMGEDAQFPLSSNTKPIGGVLAMRLVELGVLALDAPVDEHLPELAHPSVLTRPDGPLDEVVTAERPITLRHLLTMTPGFGWINENGPLSAAMDERRISPGPYPPPMSHDEYLRRLGELPLADQPGRHWRYHNSSDVIGVLLARATGRPVSELLDEYVLGPLGMSETGFIGDPARMPTSYGADADGNLEALNLPDDVFRTAPRFESLACGLVSTVRDYLRFLSALSHGAPVLSRGSVIQLGSDQLTAGQRETAAGLLETGCGYGFHVEVRPDGSIGWAGGLGTIGYTNPLTGKSAALFTAQSFEAPGTAEAFEEFWPLLR</sequence>